<dbReference type="SUPFAM" id="SSF53639">
    <property type="entry name" value="AraD/HMP-PK domain-like"/>
    <property type="match status" value="1"/>
</dbReference>
<dbReference type="AlphaFoldDB" id="A0A1N6TKH9"/>
<sequence>MHEELLQAATRLTTKGFFQQSGDSLSLLQPGSGQMLLLQHGGEVQQVALDQPRDNLSRLHAEVYRLRGDVGAVATLSPRWSLQLGELGEAMPAVFDEQARHIGRSWAPATAQQLPTLLATGGNAGLVDGHLLALGVTRNRMLFNAELFEKCAMAYVLARLGGGQVKQVPWWVRLIAGRRLRQDQANAAASHAFGRHAAELGAY</sequence>
<dbReference type="Proteomes" id="UP000185841">
    <property type="component" value="Unassembled WGS sequence"/>
</dbReference>
<evidence type="ECO:0000313" key="2">
    <source>
        <dbReference type="Proteomes" id="UP000185841"/>
    </source>
</evidence>
<dbReference type="EMBL" id="FTMP01000005">
    <property type="protein sequence ID" value="SIQ53767.1"/>
    <property type="molecule type" value="Genomic_DNA"/>
</dbReference>
<reference evidence="1 2" key="1">
    <citation type="submission" date="2017-01" db="EMBL/GenBank/DDBJ databases">
        <authorList>
            <person name="Mah S.A."/>
            <person name="Swanson W.J."/>
            <person name="Moy G.W."/>
            <person name="Vacquier V.D."/>
        </authorList>
    </citation>
    <scope>NUCLEOTIDE SEQUENCE [LARGE SCALE GENOMIC DNA]</scope>
    <source>
        <strain evidence="1 2">RU36E</strain>
    </source>
</reference>
<name>A0A1N6TKH9_AQUAC</name>
<proteinExistence type="predicted"/>
<accession>A0A1N6TKH9</accession>
<protein>
    <submittedName>
        <fullName evidence="1">Ribulose-5-phosphate 4-epimerase/Fuculose-1-phosphate aldolase</fullName>
    </submittedName>
</protein>
<evidence type="ECO:0000313" key="1">
    <source>
        <dbReference type="EMBL" id="SIQ53767.1"/>
    </source>
</evidence>
<dbReference type="InterPro" id="IPR036409">
    <property type="entry name" value="Aldolase_II/adducin_N_sf"/>
</dbReference>
<gene>
    <name evidence="1" type="ORF">SAMN05878282_10570</name>
</gene>
<dbReference type="RefSeq" id="WP_076426775.1">
    <property type="nucleotide sequence ID" value="NZ_FTMP01000005.1"/>
</dbReference>
<dbReference type="Gene3D" id="3.40.225.10">
    <property type="entry name" value="Class II aldolase/adducin N-terminal domain"/>
    <property type="match status" value="1"/>
</dbReference>
<organism evidence="1 2">
    <name type="scientific">Aquipseudomonas alcaligenes</name>
    <name type="common">Pseudomonas alcaligenes</name>
    <dbReference type="NCBI Taxonomy" id="43263"/>
    <lineage>
        <taxon>Bacteria</taxon>
        <taxon>Pseudomonadati</taxon>
        <taxon>Pseudomonadota</taxon>
        <taxon>Gammaproteobacteria</taxon>
        <taxon>Pseudomonadales</taxon>
        <taxon>Pseudomonadaceae</taxon>
        <taxon>Aquipseudomonas</taxon>
    </lineage>
</organism>